<feature type="region of interest" description="N-terminal hotdog fold" evidence="1">
    <location>
        <begin position="1"/>
        <end position="14"/>
    </location>
</feature>
<dbReference type="PROSITE" id="PS52019">
    <property type="entry name" value="PKS_MFAS_DH"/>
    <property type="match status" value="1"/>
</dbReference>
<name>A0A819KVK2_9BILA</name>
<dbReference type="EMBL" id="CAJOBB010002235">
    <property type="protein sequence ID" value="CAF3950948.1"/>
    <property type="molecule type" value="Genomic_DNA"/>
</dbReference>
<dbReference type="AlphaFoldDB" id="A0A819KVK2"/>
<evidence type="ECO:0000313" key="5">
    <source>
        <dbReference type="Proteomes" id="UP000663868"/>
    </source>
</evidence>
<dbReference type="InterPro" id="IPR049900">
    <property type="entry name" value="PKS_mFAS_DH"/>
</dbReference>
<feature type="domain" description="PKS/mFAS DH" evidence="3">
    <location>
        <begin position="1"/>
        <end position="191"/>
    </location>
</feature>
<reference evidence="4" key="1">
    <citation type="submission" date="2021-02" db="EMBL/GenBank/DDBJ databases">
        <authorList>
            <person name="Nowell W R."/>
        </authorList>
    </citation>
    <scope>NUCLEOTIDE SEQUENCE</scope>
</reference>
<feature type="transmembrane region" description="Helical" evidence="2">
    <location>
        <begin position="370"/>
        <end position="390"/>
    </location>
</feature>
<evidence type="ECO:0000259" key="3">
    <source>
        <dbReference type="PROSITE" id="PS52019"/>
    </source>
</evidence>
<dbReference type="InterPro" id="IPR049551">
    <property type="entry name" value="PKS_DH_C"/>
</dbReference>
<keyword evidence="2" id="KW-0472">Membrane</keyword>
<accession>A0A819KVK2</accession>
<protein>
    <recommendedName>
        <fullName evidence="3">PKS/mFAS DH domain-containing protein</fullName>
    </recommendedName>
</protein>
<keyword evidence="2" id="KW-0812">Transmembrane</keyword>
<organism evidence="4 5">
    <name type="scientific">Adineta steineri</name>
    <dbReference type="NCBI Taxonomy" id="433720"/>
    <lineage>
        <taxon>Eukaryota</taxon>
        <taxon>Metazoa</taxon>
        <taxon>Spiralia</taxon>
        <taxon>Gnathifera</taxon>
        <taxon>Rotifera</taxon>
        <taxon>Eurotatoria</taxon>
        <taxon>Bdelloidea</taxon>
        <taxon>Adinetida</taxon>
        <taxon>Adinetidae</taxon>
        <taxon>Adineta</taxon>
    </lineage>
</organism>
<evidence type="ECO:0000256" key="1">
    <source>
        <dbReference type="PROSITE-ProRule" id="PRU01363"/>
    </source>
</evidence>
<evidence type="ECO:0000313" key="4">
    <source>
        <dbReference type="EMBL" id="CAF3950948.1"/>
    </source>
</evidence>
<comment type="caution">
    <text evidence="4">The sequence shown here is derived from an EMBL/GenBank/DDBJ whole genome shotgun (WGS) entry which is preliminary data.</text>
</comment>
<dbReference type="Gene3D" id="3.10.129.120">
    <property type="match status" value="1"/>
</dbReference>
<comment type="caution">
    <text evidence="1">Lacks conserved residue(s) required for the propagation of feature annotation.</text>
</comment>
<evidence type="ECO:0000256" key="2">
    <source>
        <dbReference type="SAM" id="Phobius"/>
    </source>
</evidence>
<keyword evidence="2" id="KW-1133">Transmembrane helix</keyword>
<proteinExistence type="predicted"/>
<gene>
    <name evidence="4" type="ORF">KXQ929_LOCUS25604</name>
</gene>
<dbReference type="Pfam" id="PF14765">
    <property type="entry name" value="PS-DH"/>
    <property type="match status" value="1"/>
</dbReference>
<feature type="region of interest" description="C-terminal hotdog fold" evidence="1">
    <location>
        <begin position="36"/>
        <end position="191"/>
    </location>
</feature>
<sequence>MRSSGMSFTNIIDSFRNQDNFNKYSLNDFTLHAQGKIEIDYKQQNAYAHLPTRGYQYESSFQEMKTLCGTSTTVISELSNDDNDCSSYYLPHPSVMDSVFHPILVLLPGIETTFLPVRIQKFIYSRKTKTKTNQLTNIEARGIYHDNICGIGQEGTYSLDLWMFPMDNKIEEPVFTFESIINQQVQEQIITWYSTQLRLIQLFERFLRLKLFLIILNKYGLHLKDILNEEKNGLDIFLEDEDIGQIFQQVKSLISVIITQQILYSICQYLQLQYEQTKDKNSSSFEKYRLRIFWLNDNDCLLINLHYADSGSDSTQLVNAQQTFTTHINNQTKIHLSFMMKQLIYMILQGNQYLTNSLINLRRLLVPNGLLLLLELIHILLYFDLIFSFIDQ</sequence>
<dbReference type="Proteomes" id="UP000663868">
    <property type="component" value="Unassembled WGS sequence"/>
</dbReference>